<evidence type="ECO:0000256" key="3">
    <source>
        <dbReference type="ARBA" id="ARBA00023163"/>
    </source>
</evidence>
<dbReference type="SMART" id="SM00342">
    <property type="entry name" value="HTH_ARAC"/>
    <property type="match status" value="1"/>
</dbReference>
<dbReference type="PROSITE" id="PS01124">
    <property type="entry name" value="HTH_ARAC_FAMILY_2"/>
    <property type="match status" value="1"/>
</dbReference>
<keyword evidence="3" id="KW-0804">Transcription</keyword>
<keyword evidence="1" id="KW-0805">Transcription regulation</keyword>
<organism evidence="5 6">
    <name type="scientific">Paenibacillus gyeongsangnamensis</name>
    <dbReference type="NCBI Taxonomy" id="3388067"/>
    <lineage>
        <taxon>Bacteria</taxon>
        <taxon>Bacillati</taxon>
        <taxon>Bacillota</taxon>
        <taxon>Bacilli</taxon>
        <taxon>Bacillales</taxon>
        <taxon>Paenibacillaceae</taxon>
        <taxon>Paenibacillus</taxon>
    </lineage>
</organism>
<dbReference type="InterPro" id="IPR050204">
    <property type="entry name" value="AraC_XylS_family_regulators"/>
</dbReference>
<dbReference type="PROSITE" id="PS00041">
    <property type="entry name" value="HTH_ARAC_FAMILY_1"/>
    <property type="match status" value="1"/>
</dbReference>
<dbReference type="RefSeq" id="WP_269886235.1">
    <property type="nucleotide sequence ID" value="NZ_JAQAGZ010000049.1"/>
</dbReference>
<evidence type="ECO:0000313" key="6">
    <source>
        <dbReference type="Proteomes" id="UP001527882"/>
    </source>
</evidence>
<dbReference type="InterPro" id="IPR018060">
    <property type="entry name" value="HTH_AraC"/>
</dbReference>
<dbReference type="InterPro" id="IPR009057">
    <property type="entry name" value="Homeodomain-like_sf"/>
</dbReference>
<protein>
    <submittedName>
        <fullName evidence="5">AraC family transcriptional regulator</fullName>
    </submittedName>
</protein>
<dbReference type="PANTHER" id="PTHR46796:SF6">
    <property type="entry name" value="ARAC SUBFAMILY"/>
    <property type="match status" value="1"/>
</dbReference>
<evidence type="ECO:0000313" key="5">
    <source>
        <dbReference type="EMBL" id="MCZ8517707.1"/>
    </source>
</evidence>
<accession>A0ABT4QLG4</accession>
<dbReference type="Proteomes" id="UP001527882">
    <property type="component" value="Unassembled WGS sequence"/>
</dbReference>
<dbReference type="PANTHER" id="PTHR46796">
    <property type="entry name" value="HTH-TYPE TRANSCRIPTIONAL ACTIVATOR RHAS-RELATED"/>
    <property type="match status" value="1"/>
</dbReference>
<proteinExistence type="predicted"/>
<name>A0ABT4QLG4_9BACL</name>
<reference evidence="5 6" key="1">
    <citation type="submission" date="2022-12" db="EMBL/GenBank/DDBJ databases">
        <title>Draft genome sequence of Paenibacillus sp. dW9.</title>
        <authorList>
            <person name="Choi E.-W."/>
            <person name="Kim D.-U."/>
        </authorList>
    </citation>
    <scope>NUCLEOTIDE SEQUENCE [LARGE SCALE GENOMIC DNA]</scope>
    <source>
        <strain evidence="6">dW9</strain>
    </source>
</reference>
<evidence type="ECO:0000256" key="1">
    <source>
        <dbReference type="ARBA" id="ARBA00023015"/>
    </source>
</evidence>
<sequence>MPDYPVVSSDVFGWSEVKLSGWEGVSPQEAFEPALASHLIVIHTTPQPVRVFERADGYRGEGTAKQGDINLFSAGDMSYCRWDGALSFQRLDLSPALTDKVAAELELPIGSGSAIDFGRHIRLQDDRITQMAQWLLEDLRNGGLGGKLYVDSLVRMLSVHLLHRYGTASGHREAVPHRLVRKQLDGALQYIHAYLEQDISLDDIAAAAHVSSSHLVRLFKEATGLAPHQYVIRERINKAQELLVKGSSVHEVAASLGFSDQSHLHRHFKRIVGVTPREYIQSFR</sequence>
<gene>
    <name evidence="5" type="ORF">O9H85_36445</name>
</gene>
<feature type="domain" description="HTH araC/xylS-type" evidence="4">
    <location>
        <begin position="185"/>
        <end position="282"/>
    </location>
</feature>
<dbReference type="InterPro" id="IPR018062">
    <property type="entry name" value="HTH_AraC-typ_CS"/>
</dbReference>
<comment type="caution">
    <text evidence="5">The sequence shown here is derived from an EMBL/GenBank/DDBJ whole genome shotgun (WGS) entry which is preliminary data.</text>
</comment>
<keyword evidence="2" id="KW-0238">DNA-binding</keyword>
<keyword evidence="6" id="KW-1185">Reference proteome</keyword>
<dbReference type="EMBL" id="JAQAGZ010000049">
    <property type="protein sequence ID" value="MCZ8517707.1"/>
    <property type="molecule type" value="Genomic_DNA"/>
</dbReference>
<evidence type="ECO:0000256" key="2">
    <source>
        <dbReference type="ARBA" id="ARBA00023125"/>
    </source>
</evidence>
<dbReference type="SUPFAM" id="SSF46689">
    <property type="entry name" value="Homeodomain-like"/>
    <property type="match status" value="2"/>
</dbReference>
<dbReference type="Gene3D" id="1.10.10.60">
    <property type="entry name" value="Homeodomain-like"/>
    <property type="match status" value="2"/>
</dbReference>
<evidence type="ECO:0000259" key="4">
    <source>
        <dbReference type="PROSITE" id="PS01124"/>
    </source>
</evidence>
<dbReference type="Pfam" id="PF12833">
    <property type="entry name" value="HTH_18"/>
    <property type="match status" value="1"/>
</dbReference>